<evidence type="ECO:0000313" key="4">
    <source>
        <dbReference type="EMBL" id="AXK81400.1"/>
    </source>
</evidence>
<dbReference type="AlphaFoldDB" id="A0A345ZWV3"/>
<dbReference type="GO" id="GO:0006749">
    <property type="term" value="P:glutathione metabolic process"/>
    <property type="evidence" value="ECO:0007669"/>
    <property type="project" value="TreeGrafter"/>
</dbReference>
<dbReference type="Pfam" id="PF05378">
    <property type="entry name" value="Hydant_A_N"/>
    <property type="match status" value="1"/>
</dbReference>
<evidence type="ECO:0000259" key="3">
    <source>
        <dbReference type="Pfam" id="PF19278"/>
    </source>
</evidence>
<organism evidence="4 5">
    <name type="scientific">Pseudolabrys taiwanensis</name>
    <dbReference type="NCBI Taxonomy" id="331696"/>
    <lineage>
        <taxon>Bacteria</taxon>
        <taxon>Pseudomonadati</taxon>
        <taxon>Pseudomonadota</taxon>
        <taxon>Alphaproteobacteria</taxon>
        <taxon>Hyphomicrobiales</taxon>
        <taxon>Xanthobacteraceae</taxon>
        <taxon>Pseudolabrys</taxon>
    </lineage>
</organism>
<dbReference type="InterPro" id="IPR002821">
    <property type="entry name" value="Hydantoinase_A"/>
</dbReference>
<dbReference type="Proteomes" id="UP000254889">
    <property type="component" value="Chromosome"/>
</dbReference>
<dbReference type="RefSeq" id="WP_115691779.1">
    <property type="nucleotide sequence ID" value="NZ_CP031417.1"/>
</dbReference>
<reference evidence="4 5" key="1">
    <citation type="submission" date="2018-07" db="EMBL/GenBank/DDBJ databases">
        <authorList>
            <person name="Quirk P.G."/>
            <person name="Krulwich T.A."/>
        </authorList>
    </citation>
    <scope>NUCLEOTIDE SEQUENCE [LARGE SCALE GENOMIC DNA]</scope>
    <source>
        <strain evidence="4 5">CC-BB4</strain>
    </source>
</reference>
<feature type="domain" description="Acetophenone carboxylase-like C-terminal" evidence="3">
    <location>
        <begin position="516"/>
        <end position="685"/>
    </location>
</feature>
<proteinExistence type="predicted"/>
<dbReference type="InterPro" id="IPR045079">
    <property type="entry name" value="Oxoprolinase-like"/>
</dbReference>
<dbReference type="Pfam" id="PF01968">
    <property type="entry name" value="Hydantoinase_A"/>
    <property type="match status" value="1"/>
</dbReference>
<name>A0A345ZWV3_9HYPH</name>
<evidence type="ECO:0000259" key="1">
    <source>
        <dbReference type="Pfam" id="PF01968"/>
    </source>
</evidence>
<evidence type="ECO:0000313" key="5">
    <source>
        <dbReference type="Proteomes" id="UP000254889"/>
    </source>
</evidence>
<keyword evidence="5" id="KW-1185">Reference proteome</keyword>
<dbReference type="PANTHER" id="PTHR11365">
    <property type="entry name" value="5-OXOPROLINASE RELATED"/>
    <property type="match status" value="1"/>
</dbReference>
<gene>
    <name evidence="4" type="ORF">DW352_13310</name>
</gene>
<evidence type="ECO:0000259" key="2">
    <source>
        <dbReference type="Pfam" id="PF05378"/>
    </source>
</evidence>
<dbReference type="OrthoDB" id="9759608at2"/>
<accession>A0A345ZWV3</accession>
<dbReference type="Pfam" id="PF19278">
    <property type="entry name" value="Hydant_A_C"/>
    <property type="match status" value="1"/>
</dbReference>
<dbReference type="KEGG" id="ptaw:DW352_13310"/>
<dbReference type="GO" id="GO:0005829">
    <property type="term" value="C:cytosol"/>
    <property type="evidence" value="ECO:0007669"/>
    <property type="project" value="TreeGrafter"/>
</dbReference>
<dbReference type="InterPro" id="IPR049517">
    <property type="entry name" value="ACX-like_C"/>
</dbReference>
<sequence length="698" mass="74826">MPSHSSGSDLASLRLAADIGGTFTDVAAFDQTNKRLLLGKSLSTPRAMVEGIEAGVTKAGTKFSEAGLFLHGSTVAINTMLERTGAKTALVTTRGFRDVYEIGRINRPDAYNLFFQKHVPLVPREHCYEVTERLFADGRVRKPLDEGELHALADVLKREKIEAVAILFLHCYRNPAHELRAKEILQKLLPEVFVTASHELSQEYREFERCSTIVANAFVGPRVQRYLTEIGERIKGEGFKGTFLVVQSTGGLFELDKARDECIRILESGPASGVIGTQALCHALGMDNAIAFDMGGTTAKAGVILNGRALTTGHALIGSYDRALPIQVPTIDIFEVGTGGGSIARVEHGGALHVGPRSAGAEPGPACYGRGGTEPTITDANLLLGRLGADRFLGGEMKLDVAAAERAMDERVAKPLGLSPTDAANGILRIAATKMSYAVKGVTTERGLDAGSFALVAYGGAGPLHATAVAREIGIRRVIIPRAPGHFSAFGMLFSDLRYDFVRTWFLTLEEVDFAAFETVFGELEEEGRKAIAASAISPREVTVQRALDMRYVGQEHSVTVDIPEDHFRKGDRKAIKDLFDAVHAQRYGTSAPDEPAEIASLRTTITGIVEKPGLERIAAGDATPPKEAETGTRRAFFQEAGFVDTPTFARAALLAGNRIQGPALIEEHASTTVVLPGDSVEVDALGNLNITISGARA</sequence>
<protein>
    <submittedName>
        <fullName evidence="4">Hydantoinase/oxoprolinase family protein</fullName>
    </submittedName>
</protein>
<dbReference type="EMBL" id="CP031417">
    <property type="protein sequence ID" value="AXK81400.1"/>
    <property type="molecule type" value="Genomic_DNA"/>
</dbReference>
<feature type="domain" description="Hydantoinase A/oxoprolinase" evidence="1">
    <location>
        <begin position="209"/>
        <end position="500"/>
    </location>
</feature>
<feature type="domain" description="Hydantoinase/oxoprolinase N-terminal" evidence="2">
    <location>
        <begin position="14"/>
        <end position="188"/>
    </location>
</feature>
<dbReference type="GO" id="GO:0017168">
    <property type="term" value="F:5-oxoprolinase (ATP-hydrolyzing) activity"/>
    <property type="evidence" value="ECO:0007669"/>
    <property type="project" value="TreeGrafter"/>
</dbReference>
<dbReference type="PANTHER" id="PTHR11365:SF23">
    <property type="entry name" value="HYPOTHETICAL 5-OXOPROLINASE (EUROFUNG)-RELATED"/>
    <property type="match status" value="1"/>
</dbReference>
<dbReference type="InterPro" id="IPR008040">
    <property type="entry name" value="Hydant_A_N"/>
</dbReference>